<reference evidence="3" key="1">
    <citation type="submission" date="2018-02" db="EMBL/GenBank/DDBJ databases">
        <authorList>
            <person name="Cohen D.B."/>
            <person name="Kent A.D."/>
        </authorList>
    </citation>
    <scope>NUCLEOTIDE SEQUENCE</scope>
</reference>
<protein>
    <submittedName>
        <fullName evidence="3">Uncharacterized protein</fullName>
    </submittedName>
</protein>
<gene>
    <name evidence="3" type="ORF">FSB_LOCUS18786</name>
</gene>
<sequence length="175" mass="18924">MLPPLLPKMLLIIATVALFLMMSMPGHEGRILHGEEQNMKNKNQFLGSLQGQAQVPPISQPKSNPSTTTVPPPPRTPVRFTTGDIPPWTISQKALASDDINYVSSLTRRPHWAPLHVIVPPSAPNPGTYIPSSTRSRRKSPPHPSMAYYVPPLNPGSHIPASTSSHNTAPSLGSP</sequence>
<evidence type="ECO:0000256" key="2">
    <source>
        <dbReference type="SAM" id="SignalP"/>
    </source>
</evidence>
<dbReference type="AlphaFoldDB" id="A0A2N9FVT3"/>
<dbReference type="EMBL" id="OIVN01001188">
    <property type="protein sequence ID" value="SPC90904.1"/>
    <property type="molecule type" value="Genomic_DNA"/>
</dbReference>
<feature type="signal peptide" evidence="2">
    <location>
        <begin position="1"/>
        <end position="29"/>
    </location>
</feature>
<evidence type="ECO:0000256" key="1">
    <source>
        <dbReference type="SAM" id="MobiDB-lite"/>
    </source>
</evidence>
<organism evidence="3">
    <name type="scientific">Fagus sylvatica</name>
    <name type="common">Beechnut</name>
    <dbReference type="NCBI Taxonomy" id="28930"/>
    <lineage>
        <taxon>Eukaryota</taxon>
        <taxon>Viridiplantae</taxon>
        <taxon>Streptophyta</taxon>
        <taxon>Embryophyta</taxon>
        <taxon>Tracheophyta</taxon>
        <taxon>Spermatophyta</taxon>
        <taxon>Magnoliopsida</taxon>
        <taxon>eudicotyledons</taxon>
        <taxon>Gunneridae</taxon>
        <taxon>Pentapetalae</taxon>
        <taxon>rosids</taxon>
        <taxon>fabids</taxon>
        <taxon>Fagales</taxon>
        <taxon>Fagaceae</taxon>
        <taxon>Fagus</taxon>
    </lineage>
</organism>
<feature type="region of interest" description="Disordered" evidence="1">
    <location>
        <begin position="54"/>
        <end position="86"/>
    </location>
</feature>
<name>A0A2N9FVT3_FAGSY</name>
<proteinExistence type="predicted"/>
<accession>A0A2N9FVT3</accession>
<feature type="compositionally biased region" description="Polar residues" evidence="1">
    <location>
        <begin position="160"/>
        <end position="175"/>
    </location>
</feature>
<keyword evidence="2" id="KW-0732">Signal</keyword>
<feature type="region of interest" description="Disordered" evidence="1">
    <location>
        <begin position="122"/>
        <end position="175"/>
    </location>
</feature>
<evidence type="ECO:0000313" key="3">
    <source>
        <dbReference type="EMBL" id="SPC90904.1"/>
    </source>
</evidence>
<feature type="chain" id="PRO_5014983757" evidence="2">
    <location>
        <begin position="30"/>
        <end position="175"/>
    </location>
</feature>